<dbReference type="Proteomes" id="UP000033121">
    <property type="component" value="Unassembled WGS sequence"/>
</dbReference>
<dbReference type="OrthoDB" id="10003650at2"/>
<reference evidence="2 3" key="1">
    <citation type="submission" date="2015-04" db="EMBL/GenBank/DDBJ databases">
        <title>Whole genome shotgun sequence of Flavihumibacter petaseus NBRC 106054.</title>
        <authorList>
            <person name="Miyazawa S."/>
            <person name="Hosoyama A."/>
            <person name="Hashimoto M."/>
            <person name="Noguchi M."/>
            <person name="Tsuchikane K."/>
            <person name="Ohji S."/>
            <person name="Yamazoe A."/>
            <person name="Ichikawa N."/>
            <person name="Kimura A."/>
            <person name="Fujita N."/>
        </authorList>
    </citation>
    <scope>NUCLEOTIDE SEQUENCE [LARGE SCALE GENOMIC DNA]</scope>
    <source>
        <strain evidence="2 3">NBRC 106054</strain>
    </source>
</reference>
<dbReference type="EMBL" id="BBWV01000005">
    <property type="protein sequence ID" value="GAO45495.1"/>
    <property type="molecule type" value="Genomic_DNA"/>
</dbReference>
<accession>A0A0E9N800</accession>
<dbReference type="AlphaFoldDB" id="A0A0E9N800"/>
<protein>
    <submittedName>
        <fullName evidence="2">Uncharacterized protein</fullName>
    </submittedName>
</protein>
<dbReference type="RefSeq" id="WP_046371492.1">
    <property type="nucleotide sequence ID" value="NZ_BBWV01000005.1"/>
</dbReference>
<sequence>MKKKTTGKPQKIVDPDIASNADLEGVDKAPGEERGKAEKVTLNDLKGKQVDEDPESEEGKPLDTLHPEK</sequence>
<evidence type="ECO:0000256" key="1">
    <source>
        <dbReference type="SAM" id="MobiDB-lite"/>
    </source>
</evidence>
<gene>
    <name evidence="2" type="ORF">FPE01S_05_01900</name>
</gene>
<evidence type="ECO:0000313" key="2">
    <source>
        <dbReference type="EMBL" id="GAO45495.1"/>
    </source>
</evidence>
<feature type="region of interest" description="Disordered" evidence="1">
    <location>
        <begin position="1"/>
        <end position="69"/>
    </location>
</feature>
<evidence type="ECO:0000313" key="3">
    <source>
        <dbReference type="Proteomes" id="UP000033121"/>
    </source>
</evidence>
<feature type="compositionally biased region" description="Basic and acidic residues" evidence="1">
    <location>
        <begin position="25"/>
        <end position="69"/>
    </location>
</feature>
<keyword evidence="3" id="KW-1185">Reference proteome</keyword>
<name>A0A0E9N800_9BACT</name>
<proteinExistence type="predicted"/>
<comment type="caution">
    <text evidence="2">The sequence shown here is derived from an EMBL/GenBank/DDBJ whole genome shotgun (WGS) entry which is preliminary data.</text>
</comment>
<organism evidence="2 3">
    <name type="scientific">Flavihumibacter petaseus NBRC 106054</name>
    <dbReference type="NCBI Taxonomy" id="1220578"/>
    <lineage>
        <taxon>Bacteria</taxon>
        <taxon>Pseudomonadati</taxon>
        <taxon>Bacteroidota</taxon>
        <taxon>Chitinophagia</taxon>
        <taxon>Chitinophagales</taxon>
        <taxon>Chitinophagaceae</taxon>
        <taxon>Flavihumibacter</taxon>
    </lineage>
</organism>